<feature type="transmembrane region" description="Helical" evidence="1">
    <location>
        <begin position="109"/>
        <end position="130"/>
    </location>
</feature>
<evidence type="ECO:0000313" key="3">
    <source>
        <dbReference type="Proteomes" id="UP000250535"/>
    </source>
</evidence>
<dbReference type="GeneID" id="54993268"/>
<protein>
    <submittedName>
        <fullName evidence="2">Uncharacterized protein</fullName>
    </submittedName>
</protein>
<keyword evidence="1" id="KW-0472">Membrane</keyword>
<name>A0A2Z4Q5V2_9CAUD</name>
<keyword evidence="3" id="KW-1185">Reference proteome</keyword>
<dbReference type="Proteomes" id="UP000250535">
    <property type="component" value="Segment"/>
</dbReference>
<sequence>MMYSGLPPKQRVVVKTTLIAAWALSGLAGASAVIASPNTIISEIGLWGTVLSGALLMLATLIAVVGVAANRYHLEWIASWGAATALAPYLVTVWALVFTDTATRSTQAFLVTSLVAFYISRAALCAAHAAKLRQDHTLSTATLNTITEGEKADDRGDGTGG</sequence>
<feature type="transmembrane region" description="Helical" evidence="1">
    <location>
        <begin position="76"/>
        <end position="97"/>
    </location>
</feature>
<accession>A0A2Z4Q5V2</accession>
<organism evidence="2 3">
    <name type="scientific">Microbacterium phage MementoMori</name>
    <dbReference type="NCBI Taxonomy" id="2201436"/>
    <lineage>
        <taxon>Viruses</taxon>
        <taxon>Duplodnaviria</taxon>
        <taxon>Heunggongvirae</taxon>
        <taxon>Uroviricota</taxon>
        <taxon>Caudoviricetes</taxon>
        <taxon>Kutznervirinae</taxon>
        <taxon>Mementomorivirus</taxon>
        <taxon>Mementomorivirus mementomori</taxon>
    </lineage>
</organism>
<evidence type="ECO:0000256" key="1">
    <source>
        <dbReference type="SAM" id="Phobius"/>
    </source>
</evidence>
<proteinExistence type="predicted"/>
<dbReference type="KEGG" id="vg:54993268"/>
<dbReference type="EMBL" id="MH271303">
    <property type="protein sequence ID" value="AWY05295.1"/>
    <property type="molecule type" value="Genomic_DNA"/>
</dbReference>
<evidence type="ECO:0000313" key="2">
    <source>
        <dbReference type="EMBL" id="AWY05295.1"/>
    </source>
</evidence>
<keyword evidence="1" id="KW-0812">Transmembrane</keyword>
<reference evidence="2 3" key="1">
    <citation type="submission" date="2018-04" db="EMBL/GenBank/DDBJ databases">
        <authorList>
            <person name="Harrington T."/>
            <person name="Washburn E."/>
            <person name="Bricker J."/>
            <person name="McKinney A."/>
            <person name="Betsko A.J."/>
            <person name="Garlena R.A."/>
            <person name="Russell D.A."/>
            <person name="Pope W.A."/>
            <person name="Jacobs-Sera D."/>
            <person name="Hatfull G.F."/>
        </authorList>
    </citation>
    <scope>NUCLEOTIDE SEQUENCE [LARGE SCALE GENOMIC DNA]</scope>
</reference>
<gene>
    <name evidence="2" type="primary">41</name>
    <name evidence="2" type="ORF">SEA_MEMENTOMORI_41</name>
</gene>
<feature type="transmembrane region" description="Helical" evidence="1">
    <location>
        <begin position="45"/>
        <end position="69"/>
    </location>
</feature>
<keyword evidence="1" id="KW-1133">Transmembrane helix</keyword>
<dbReference type="RefSeq" id="YP_009802713.1">
    <property type="nucleotide sequence ID" value="NC_047987.1"/>
</dbReference>